<evidence type="ECO:0000313" key="2">
    <source>
        <dbReference type="EMBL" id="QTA86973.1"/>
    </source>
</evidence>
<dbReference type="PANTHER" id="PTHR36558:SF1">
    <property type="entry name" value="RESTRICTION ENDONUCLEASE DOMAIN-CONTAINING PROTEIN-RELATED"/>
    <property type="match status" value="1"/>
</dbReference>
<dbReference type="RefSeq" id="WP_207682365.1">
    <property type="nucleotide sequence ID" value="NZ_CP061800.1"/>
</dbReference>
<keyword evidence="2" id="KW-0255">Endonuclease</keyword>
<dbReference type="Gene3D" id="3.90.1570.10">
    <property type="entry name" value="tt1808, chain A"/>
    <property type="match status" value="1"/>
</dbReference>
<dbReference type="InterPro" id="IPR012296">
    <property type="entry name" value="Nuclease_put_TT1808"/>
</dbReference>
<gene>
    <name evidence="2" type="ORF">dnm_030000</name>
</gene>
<organism evidence="2 3">
    <name type="scientific">Desulfonema magnum</name>
    <dbReference type="NCBI Taxonomy" id="45655"/>
    <lineage>
        <taxon>Bacteria</taxon>
        <taxon>Pseudomonadati</taxon>
        <taxon>Thermodesulfobacteriota</taxon>
        <taxon>Desulfobacteria</taxon>
        <taxon>Desulfobacterales</taxon>
        <taxon>Desulfococcaceae</taxon>
        <taxon>Desulfonema</taxon>
    </lineage>
</organism>
<sequence>MPSQPENLLSSEEYLAIERKAEFKSEYFAGEMFAMAGASRQHNLIVANIIRVLGNQLLERPCNVYPSDMRVKINKIGKYTYPDIAATCGQEIFEDSDTLLNPLMIIEVLSDTTEAYDRGKKFEHYQYIKSLSEYILITQTPYRVEQYVKQRDGMWTYFEFRDAHDIVQIESIECEFSLKEVYAKIV</sequence>
<dbReference type="EMBL" id="CP061800">
    <property type="protein sequence ID" value="QTA86973.1"/>
    <property type="molecule type" value="Genomic_DNA"/>
</dbReference>
<dbReference type="AlphaFoldDB" id="A0A975BKU7"/>
<name>A0A975BKU7_9BACT</name>
<keyword evidence="2" id="KW-0378">Hydrolase</keyword>
<evidence type="ECO:0000313" key="3">
    <source>
        <dbReference type="Proteomes" id="UP000663722"/>
    </source>
</evidence>
<reference evidence="2" key="1">
    <citation type="journal article" date="2021" name="Microb. Physiol.">
        <title>Proteogenomic Insights into the Physiology of Marine, Sulfate-Reducing, Filamentous Desulfonema limicola and Desulfonema magnum.</title>
        <authorList>
            <person name="Schnaars V."/>
            <person name="Wohlbrand L."/>
            <person name="Scheve S."/>
            <person name="Hinrichs C."/>
            <person name="Reinhardt R."/>
            <person name="Rabus R."/>
        </authorList>
    </citation>
    <scope>NUCLEOTIDE SEQUENCE</scope>
    <source>
        <strain evidence="2">4be13</strain>
    </source>
</reference>
<dbReference type="GO" id="GO:0004519">
    <property type="term" value="F:endonuclease activity"/>
    <property type="evidence" value="ECO:0007669"/>
    <property type="project" value="UniProtKB-KW"/>
</dbReference>
<keyword evidence="2" id="KW-0540">Nuclease</keyword>
<proteinExistence type="predicted"/>
<dbReference type="PANTHER" id="PTHR36558">
    <property type="entry name" value="GLR1098 PROTEIN"/>
    <property type="match status" value="1"/>
</dbReference>
<dbReference type="InterPro" id="IPR008538">
    <property type="entry name" value="Uma2"/>
</dbReference>
<dbReference type="SUPFAM" id="SSF52980">
    <property type="entry name" value="Restriction endonuclease-like"/>
    <property type="match status" value="1"/>
</dbReference>
<dbReference type="Pfam" id="PF05685">
    <property type="entry name" value="Uma2"/>
    <property type="match status" value="1"/>
</dbReference>
<dbReference type="InterPro" id="IPR011335">
    <property type="entry name" value="Restrct_endonuc-II-like"/>
</dbReference>
<accession>A0A975BKU7</accession>
<evidence type="ECO:0000259" key="1">
    <source>
        <dbReference type="Pfam" id="PF05685"/>
    </source>
</evidence>
<dbReference type="Proteomes" id="UP000663722">
    <property type="component" value="Chromosome"/>
</dbReference>
<protein>
    <submittedName>
        <fullName evidence="2">Restriction endonuclease, DUF820</fullName>
    </submittedName>
</protein>
<dbReference type="CDD" id="cd06260">
    <property type="entry name" value="DUF820-like"/>
    <property type="match status" value="1"/>
</dbReference>
<keyword evidence="3" id="KW-1185">Reference proteome</keyword>
<dbReference type="KEGG" id="dmm:dnm_030000"/>
<feature type="domain" description="Putative restriction endonuclease" evidence="1">
    <location>
        <begin position="12"/>
        <end position="178"/>
    </location>
</feature>